<evidence type="ECO:0000313" key="2">
    <source>
        <dbReference type="Proteomes" id="UP001165135"/>
    </source>
</evidence>
<proteinExistence type="predicted"/>
<organism evidence="1 2">
    <name type="scientific">Actinoallomurus iriomotensis</name>
    <dbReference type="NCBI Taxonomy" id="478107"/>
    <lineage>
        <taxon>Bacteria</taxon>
        <taxon>Bacillati</taxon>
        <taxon>Actinomycetota</taxon>
        <taxon>Actinomycetes</taxon>
        <taxon>Streptosporangiales</taxon>
        <taxon>Thermomonosporaceae</taxon>
        <taxon>Actinoallomurus</taxon>
    </lineage>
</organism>
<protein>
    <submittedName>
        <fullName evidence="1">Uncharacterized protein</fullName>
    </submittedName>
</protein>
<evidence type="ECO:0000313" key="1">
    <source>
        <dbReference type="EMBL" id="GLY82061.1"/>
    </source>
</evidence>
<sequence length="136" mass="15159">MARLPSGFHWVNSRDKKAGAVGPDGTRYTRHQAETLGAQEVGFKNPYEYRKGLSGVRKLKADPGADGGRFFAPRKNYRNDLEKAKDTAARRGTKFDRAKFDATVAAMGHDDVGVRHRALNDFLFQTGRTDRPEAGY</sequence>
<dbReference type="Proteomes" id="UP001165135">
    <property type="component" value="Unassembled WGS sequence"/>
</dbReference>
<reference evidence="1" key="1">
    <citation type="submission" date="2023-03" db="EMBL/GenBank/DDBJ databases">
        <title>Actinoallomurus iriomotensis NBRC 103681.</title>
        <authorList>
            <person name="Ichikawa N."/>
            <person name="Sato H."/>
            <person name="Tonouchi N."/>
        </authorList>
    </citation>
    <scope>NUCLEOTIDE SEQUENCE</scope>
    <source>
        <strain evidence="1">NBRC 103681</strain>
    </source>
</reference>
<gene>
    <name evidence="1" type="ORF">Airi01_103280</name>
</gene>
<dbReference type="AlphaFoldDB" id="A0A9W6RT39"/>
<accession>A0A9W6RT39</accession>
<name>A0A9W6RT39_9ACTN</name>
<comment type="caution">
    <text evidence="1">The sequence shown here is derived from an EMBL/GenBank/DDBJ whole genome shotgun (WGS) entry which is preliminary data.</text>
</comment>
<dbReference type="EMBL" id="BSTJ01000029">
    <property type="protein sequence ID" value="GLY82061.1"/>
    <property type="molecule type" value="Genomic_DNA"/>
</dbReference>